<gene>
    <name evidence="1" type="ORF">LH23_10825</name>
</gene>
<evidence type="ECO:0000313" key="2">
    <source>
        <dbReference type="Proteomes" id="UP000029516"/>
    </source>
</evidence>
<organism evidence="1 2">
    <name type="scientific">Cedecea neteri</name>
    <dbReference type="NCBI Taxonomy" id="158822"/>
    <lineage>
        <taxon>Bacteria</taxon>
        <taxon>Pseudomonadati</taxon>
        <taxon>Pseudomonadota</taxon>
        <taxon>Gammaproteobacteria</taxon>
        <taxon>Enterobacterales</taxon>
        <taxon>Enterobacteriaceae</taxon>
        <taxon>Cedecea</taxon>
    </lineage>
</organism>
<dbReference type="KEGG" id="cem:LH23_10825"/>
<dbReference type="Proteomes" id="UP000029516">
    <property type="component" value="Chromosome"/>
</dbReference>
<dbReference type="RefSeq" id="WP_039290986.1">
    <property type="nucleotide sequence ID" value="NZ_CP009458.1"/>
</dbReference>
<proteinExistence type="predicted"/>
<evidence type="ECO:0000313" key="1">
    <source>
        <dbReference type="EMBL" id="AIR61139.1"/>
    </source>
</evidence>
<dbReference type="AlphaFoldDB" id="A0AAN0S4K1"/>
<dbReference type="EMBL" id="CP009458">
    <property type="protein sequence ID" value="AIR61139.1"/>
    <property type="molecule type" value="Genomic_DNA"/>
</dbReference>
<accession>A0AAN0S4K1</accession>
<reference evidence="1 2" key="1">
    <citation type="submission" date="2014-09" db="EMBL/GenBank/DDBJ databases">
        <authorList>
            <person name="Chan K.-G."/>
        </authorList>
    </citation>
    <scope>NUCLEOTIDE SEQUENCE [LARGE SCALE GENOMIC DNA]</scope>
    <source>
        <strain evidence="1 2">M006</strain>
    </source>
</reference>
<protein>
    <submittedName>
        <fullName evidence="1">Uncharacterized protein</fullName>
    </submittedName>
</protein>
<name>A0AAN0S4K1_9ENTR</name>
<sequence length="121" mass="13145">MAKVYTFNTSSVSLMFSINNGDFIKLPNTSGSFQWIPLPPANYPVFYNQLNPPKGGLGLGNNILTMYPVSSGPQYAGTVNIDVPEDVSVISIQIYLFWKDATHLGAVLCNAGQYIKAISLP</sequence>